<keyword evidence="1" id="KW-0472">Membrane</keyword>
<dbReference type="AlphaFoldDB" id="A0A8J8NPT0"/>
<gene>
    <name evidence="2" type="ORF">FGO68_gene17271</name>
</gene>
<comment type="caution">
    <text evidence="2">The sequence shown here is derived from an EMBL/GenBank/DDBJ whole genome shotgun (WGS) entry which is preliminary data.</text>
</comment>
<dbReference type="EMBL" id="RRYP01011044">
    <property type="protein sequence ID" value="TNV77995.1"/>
    <property type="molecule type" value="Genomic_DNA"/>
</dbReference>
<name>A0A8J8NPT0_HALGN</name>
<feature type="transmembrane region" description="Helical" evidence="1">
    <location>
        <begin position="72"/>
        <end position="97"/>
    </location>
</feature>
<dbReference type="Proteomes" id="UP000785679">
    <property type="component" value="Unassembled WGS sequence"/>
</dbReference>
<sequence>MIEIAQENEISYLEINTTNGYNCEQLLKMVAHQIIDSRQQLYNALIIERNQDIANRINMGEIFFLNFIREMLLLTITGLLKFTFILELILALVNLILVDYTNIMRTSIDFNQQIFDDIDADKYFEWFIIFSAVFYILQILYGAFYEKRRYFTYIPPQLLAYQLIYNVILYWSFYYIFIYDSQPLNMQIILAFGRMLLENILMSLFVQLPAAVIESEKKFEGMEQLNDPDVSE</sequence>
<evidence type="ECO:0000313" key="3">
    <source>
        <dbReference type="Proteomes" id="UP000785679"/>
    </source>
</evidence>
<feature type="transmembrane region" description="Helical" evidence="1">
    <location>
        <begin position="158"/>
        <end position="177"/>
    </location>
</feature>
<keyword evidence="1" id="KW-0812">Transmembrane</keyword>
<feature type="transmembrane region" description="Helical" evidence="1">
    <location>
        <begin position="126"/>
        <end position="146"/>
    </location>
</feature>
<organism evidence="2 3">
    <name type="scientific">Halteria grandinella</name>
    <dbReference type="NCBI Taxonomy" id="5974"/>
    <lineage>
        <taxon>Eukaryota</taxon>
        <taxon>Sar</taxon>
        <taxon>Alveolata</taxon>
        <taxon>Ciliophora</taxon>
        <taxon>Intramacronucleata</taxon>
        <taxon>Spirotrichea</taxon>
        <taxon>Stichotrichia</taxon>
        <taxon>Sporadotrichida</taxon>
        <taxon>Halteriidae</taxon>
        <taxon>Halteria</taxon>
    </lineage>
</organism>
<keyword evidence="1" id="KW-1133">Transmembrane helix</keyword>
<evidence type="ECO:0008006" key="4">
    <source>
        <dbReference type="Google" id="ProtNLM"/>
    </source>
</evidence>
<accession>A0A8J8NPT0</accession>
<protein>
    <recommendedName>
        <fullName evidence="4">Transmembrane protein</fullName>
    </recommendedName>
</protein>
<keyword evidence="3" id="KW-1185">Reference proteome</keyword>
<evidence type="ECO:0000256" key="1">
    <source>
        <dbReference type="SAM" id="Phobius"/>
    </source>
</evidence>
<proteinExistence type="predicted"/>
<reference evidence="2" key="1">
    <citation type="submission" date="2019-06" db="EMBL/GenBank/DDBJ databases">
        <authorList>
            <person name="Zheng W."/>
        </authorList>
    </citation>
    <scope>NUCLEOTIDE SEQUENCE</scope>
    <source>
        <strain evidence="2">QDHG01</strain>
    </source>
</reference>
<evidence type="ECO:0000313" key="2">
    <source>
        <dbReference type="EMBL" id="TNV77995.1"/>
    </source>
</evidence>